<name>A0A409W9D7_9AGAR</name>
<feature type="transmembrane region" description="Helical" evidence="1">
    <location>
        <begin position="198"/>
        <end position="216"/>
    </location>
</feature>
<dbReference type="Pfam" id="PF20151">
    <property type="entry name" value="DUF6533"/>
    <property type="match status" value="1"/>
</dbReference>
<gene>
    <name evidence="3" type="ORF">CVT24_010066</name>
</gene>
<keyword evidence="1" id="KW-0472">Membrane</keyword>
<keyword evidence="4" id="KW-1185">Reference proteome</keyword>
<protein>
    <recommendedName>
        <fullName evidence="2">DUF6533 domain-containing protein</fullName>
    </recommendedName>
</protein>
<proteinExistence type="predicted"/>
<feature type="transmembrane region" description="Helical" evidence="1">
    <location>
        <begin position="101"/>
        <end position="122"/>
    </location>
</feature>
<dbReference type="InParanoid" id="A0A409W9D7"/>
<feature type="transmembrane region" description="Helical" evidence="1">
    <location>
        <begin position="228"/>
        <end position="252"/>
    </location>
</feature>
<dbReference type="OrthoDB" id="3251775at2759"/>
<sequence length="349" mass="39806">MWDDLSIPPSLDPATLAYYISELIEAKKSVDEARYAMAAMYALQVYEWISGAQKEYRLIYKARWTSIKTLYLLCRYYPLILWPIVMWAYVGNHDADTCYRVAHPVHALLAPCQFFSQAVMMMRAYAFSGRSKKILVLLGFCYLCLLGTDIWVFCTQVDVPPRDFYLVQGGSGCFPNYGDGFMALRIGWHNKSQPRSQLAAILMDLVSLVVVVIQCQRMRGRDVSLGTYFVNQGLSAFIFVALVNIGAAIAFFRPPRFHTGIGLPLILVVSNLMNVIVFFLDILTYFNEQYFQNSTATSTGYTNANRAITAAFQFSAACTRGPTTNRNRFVEVDYRIYLSYSFRFLHSFF</sequence>
<keyword evidence="1" id="KW-1133">Transmembrane helix</keyword>
<dbReference type="Proteomes" id="UP000284842">
    <property type="component" value="Unassembled WGS sequence"/>
</dbReference>
<dbReference type="InterPro" id="IPR045340">
    <property type="entry name" value="DUF6533"/>
</dbReference>
<accession>A0A409W9D7</accession>
<feature type="transmembrane region" description="Helical" evidence="1">
    <location>
        <begin position="264"/>
        <end position="286"/>
    </location>
</feature>
<dbReference type="EMBL" id="NHTK01005700">
    <property type="protein sequence ID" value="PPQ75111.1"/>
    <property type="molecule type" value="Genomic_DNA"/>
</dbReference>
<reference evidence="3 4" key="1">
    <citation type="journal article" date="2018" name="Evol. Lett.">
        <title>Horizontal gene cluster transfer increased hallucinogenic mushroom diversity.</title>
        <authorList>
            <person name="Reynolds H.T."/>
            <person name="Vijayakumar V."/>
            <person name="Gluck-Thaler E."/>
            <person name="Korotkin H.B."/>
            <person name="Matheny P.B."/>
            <person name="Slot J.C."/>
        </authorList>
    </citation>
    <scope>NUCLEOTIDE SEQUENCE [LARGE SCALE GENOMIC DNA]</scope>
    <source>
        <strain evidence="3 4">2629</strain>
    </source>
</reference>
<evidence type="ECO:0000313" key="3">
    <source>
        <dbReference type="EMBL" id="PPQ75111.1"/>
    </source>
</evidence>
<dbReference type="AlphaFoldDB" id="A0A409W9D7"/>
<keyword evidence="1" id="KW-0812">Transmembrane</keyword>
<organism evidence="3 4">
    <name type="scientific">Panaeolus cyanescens</name>
    <dbReference type="NCBI Taxonomy" id="181874"/>
    <lineage>
        <taxon>Eukaryota</taxon>
        <taxon>Fungi</taxon>
        <taxon>Dikarya</taxon>
        <taxon>Basidiomycota</taxon>
        <taxon>Agaricomycotina</taxon>
        <taxon>Agaricomycetes</taxon>
        <taxon>Agaricomycetidae</taxon>
        <taxon>Agaricales</taxon>
        <taxon>Agaricineae</taxon>
        <taxon>Galeropsidaceae</taxon>
        <taxon>Panaeolus</taxon>
    </lineage>
</organism>
<feature type="transmembrane region" description="Helical" evidence="1">
    <location>
        <begin position="70"/>
        <end position="89"/>
    </location>
</feature>
<evidence type="ECO:0000313" key="4">
    <source>
        <dbReference type="Proteomes" id="UP000284842"/>
    </source>
</evidence>
<comment type="caution">
    <text evidence="3">The sequence shown here is derived from an EMBL/GenBank/DDBJ whole genome shotgun (WGS) entry which is preliminary data.</text>
</comment>
<feature type="transmembrane region" description="Helical" evidence="1">
    <location>
        <begin position="134"/>
        <end position="153"/>
    </location>
</feature>
<feature type="domain" description="DUF6533" evidence="2">
    <location>
        <begin position="35"/>
        <end position="80"/>
    </location>
</feature>
<evidence type="ECO:0000256" key="1">
    <source>
        <dbReference type="SAM" id="Phobius"/>
    </source>
</evidence>
<evidence type="ECO:0000259" key="2">
    <source>
        <dbReference type="Pfam" id="PF20151"/>
    </source>
</evidence>